<comment type="caution">
    <text evidence="1">The sequence shown here is derived from an EMBL/GenBank/DDBJ whole genome shotgun (WGS) entry which is preliminary data.</text>
</comment>
<protein>
    <submittedName>
        <fullName evidence="1">AbiV family abortive infection protein</fullName>
    </submittedName>
</protein>
<dbReference type="Proteomes" id="UP000256779">
    <property type="component" value="Unassembled WGS sequence"/>
</dbReference>
<accession>A0A3D9L2F1</accession>
<name>A0A3D9L2F1_MARFU</name>
<dbReference type="AlphaFoldDB" id="A0A3D9L2F1"/>
<reference evidence="1 2" key="1">
    <citation type="submission" date="2018-07" db="EMBL/GenBank/DDBJ databases">
        <title>Genomic Encyclopedia of Type Strains, Phase IV (KMG-IV): sequencing the most valuable type-strain genomes for metagenomic binning, comparative biology and taxonomic classification.</title>
        <authorList>
            <person name="Goeker M."/>
        </authorList>
    </citation>
    <scope>NUCLEOTIDE SEQUENCE [LARGE SCALE GENOMIC DNA]</scope>
    <source>
        <strain evidence="1 2">DSM 4134</strain>
    </source>
</reference>
<gene>
    <name evidence="1" type="ORF">C7460_11118</name>
</gene>
<evidence type="ECO:0000313" key="1">
    <source>
        <dbReference type="EMBL" id="RED97877.1"/>
    </source>
</evidence>
<proteinExistence type="predicted"/>
<dbReference type="NCBIfam" id="TIGR04498">
    <property type="entry name" value="AbiV_defense"/>
    <property type="match status" value="1"/>
</dbReference>
<evidence type="ECO:0000313" key="2">
    <source>
        <dbReference type="Proteomes" id="UP000256779"/>
    </source>
</evidence>
<dbReference type="Pfam" id="PF18728">
    <property type="entry name" value="HEPN_AbiV"/>
    <property type="match status" value="1"/>
</dbReference>
<dbReference type="EMBL" id="QREG01000011">
    <property type="protein sequence ID" value="RED97877.1"/>
    <property type="molecule type" value="Genomic_DNA"/>
</dbReference>
<dbReference type="InterPro" id="IPR030987">
    <property type="entry name" value="AbiV"/>
</dbReference>
<organism evidence="1 2">
    <name type="scientific">Marinoscillum furvescens DSM 4134</name>
    <dbReference type="NCBI Taxonomy" id="1122208"/>
    <lineage>
        <taxon>Bacteria</taxon>
        <taxon>Pseudomonadati</taxon>
        <taxon>Bacteroidota</taxon>
        <taxon>Cytophagia</taxon>
        <taxon>Cytophagales</taxon>
        <taxon>Reichenbachiellaceae</taxon>
        <taxon>Marinoscillum</taxon>
    </lineage>
</organism>
<sequence>MLVLSIEEAVKCLVLIAKFFEIEVPESAVKVFYDHKYKHGQGKEIQPLLSTIQWISDNINALKSKSKNLVIELGILFLLPNILDRIFKVNDTQRDWWLSANDLKNNGLYVSFVDDAWKTPKAIDSSTFNSTLEIARSFVEILAVIEKLQPEDHRVITGGQFNEDLRSTNDKL</sequence>
<keyword evidence="2" id="KW-1185">Reference proteome</keyword>